<protein>
    <submittedName>
        <fullName evidence="4">DNA-binding transcriptional repressor AcrR</fullName>
    </submittedName>
</protein>
<evidence type="ECO:0000256" key="2">
    <source>
        <dbReference type="PROSITE-ProRule" id="PRU00335"/>
    </source>
</evidence>
<dbReference type="InterPro" id="IPR001647">
    <property type="entry name" value="HTH_TetR"/>
</dbReference>
<dbReference type="InterPro" id="IPR009057">
    <property type="entry name" value="Homeodomain-like_sf"/>
</dbReference>
<evidence type="ECO:0000259" key="3">
    <source>
        <dbReference type="PROSITE" id="PS50977"/>
    </source>
</evidence>
<dbReference type="Pfam" id="PF17924">
    <property type="entry name" value="TetR_C_19"/>
    <property type="match status" value="1"/>
</dbReference>
<dbReference type="Gene3D" id="1.10.357.10">
    <property type="entry name" value="Tetracycline Repressor, domain 2"/>
    <property type="match status" value="1"/>
</dbReference>
<dbReference type="PROSITE" id="PS50977">
    <property type="entry name" value="HTH_TETR_2"/>
    <property type="match status" value="1"/>
</dbReference>
<dbReference type="SUPFAM" id="SSF46689">
    <property type="entry name" value="Homeodomain-like"/>
    <property type="match status" value="1"/>
</dbReference>
<gene>
    <name evidence="4" type="ORF">OPHB3_0911</name>
</gene>
<dbReference type="Pfam" id="PF00440">
    <property type="entry name" value="TetR_N"/>
    <property type="match status" value="1"/>
</dbReference>
<accession>A0A0U9H2X4</accession>
<feature type="domain" description="HTH tetR-type" evidence="3">
    <location>
        <begin position="11"/>
        <end position="71"/>
    </location>
</feature>
<keyword evidence="1 2" id="KW-0238">DNA-binding</keyword>
<feature type="DNA-binding region" description="H-T-H motif" evidence="2">
    <location>
        <begin position="34"/>
        <end position="53"/>
    </location>
</feature>
<evidence type="ECO:0000313" key="5">
    <source>
        <dbReference type="Proteomes" id="UP000052946"/>
    </source>
</evidence>
<dbReference type="OrthoDB" id="9812484at2"/>
<evidence type="ECO:0000313" key="4">
    <source>
        <dbReference type="EMBL" id="GAQ16986.1"/>
    </source>
</evidence>
<reference evidence="4 5" key="2">
    <citation type="journal article" date="2016" name="Genome Announc.">
        <title>Draft Genome Sequence of Oceanobacillus picturae Heshi-B3, Isolated from Fermented Rice Bran in a Traditional Japanese Seafood Dish.</title>
        <authorList>
            <person name="Akuzawa S."/>
            <person name="Nagaoka J."/>
            <person name="Kanekatsu M."/>
            <person name="Kanesaki Y."/>
            <person name="Suzuki T."/>
        </authorList>
    </citation>
    <scope>NUCLEOTIDE SEQUENCE [LARGE SCALE GENOMIC DNA]</scope>
    <source>
        <strain evidence="4 5">Heshi-B3</strain>
    </source>
</reference>
<comment type="caution">
    <text evidence="4">The sequence shown here is derived from an EMBL/GenBank/DDBJ whole genome shotgun (WGS) entry which is preliminary data.</text>
</comment>
<name>A0A0U9H2X4_9BACI</name>
<dbReference type="AlphaFoldDB" id="A0A0U9H2X4"/>
<dbReference type="RefSeq" id="WP_058949559.1">
    <property type="nucleotide sequence ID" value="NZ_BBXV01000012.1"/>
</dbReference>
<sequence length="203" mass="23627">MPTLTFYNLAEEKKQKLVAAAEQEFSRVPVYEASIANIVRQAGIPRGSFYQYFEGKEDVFFFLLNTQAQKRRRTFFSLLEKHGGDIFQTMTEMYAILLQEIPAQENLQFLRHAFLNMTHKVEQSLAEMFSYGDSNEMIDGLRPYIKMSALNTRSEDELVHVMQIIIAVTMRNIMEKFSRNLSDEQAIENYKIELSLLQKGLCK</sequence>
<organism evidence="4 5">
    <name type="scientific">Oceanobacillus picturae</name>
    <dbReference type="NCBI Taxonomy" id="171693"/>
    <lineage>
        <taxon>Bacteria</taxon>
        <taxon>Bacillati</taxon>
        <taxon>Bacillota</taxon>
        <taxon>Bacilli</taxon>
        <taxon>Bacillales</taxon>
        <taxon>Bacillaceae</taxon>
        <taxon>Oceanobacillus</taxon>
    </lineage>
</organism>
<evidence type="ECO:0000256" key="1">
    <source>
        <dbReference type="ARBA" id="ARBA00023125"/>
    </source>
</evidence>
<reference evidence="5" key="1">
    <citation type="submission" date="2015-07" db="EMBL/GenBank/DDBJ databases">
        <title>Draft Genome Sequence of Oceanobacillus picturae Heshi-B3 that Was Isolated from Fermented Rice Bran with Aging Salted Mackerel, Which Was Named Heshiko as Traditional Fermented Seafood in Japan.</title>
        <authorList>
            <person name="Akuzawa S."/>
            <person name="Nakagawa J."/>
            <person name="Kanekatsu T."/>
            <person name="Kanesaki Y."/>
            <person name="Suzuki T."/>
        </authorList>
    </citation>
    <scope>NUCLEOTIDE SEQUENCE [LARGE SCALE GENOMIC DNA]</scope>
    <source>
        <strain evidence="5">Heshi-B3</strain>
    </source>
</reference>
<dbReference type="Proteomes" id="UP000052946">
    <property type="component" value="Unassembled WGS sequence"/>
</dbReference>
<dbReference type="EMBL" id="BBXV01000012">
    <property type="protein sequence ID" value="GAQ16986.1"/>
    <property type="molecule type" value="Genomic_DNA"/>
</dbReference>
<proteinExistence type="predicted"/>
<dbReference type="GO" id="GO:0003677">
    <property type="term" value="F:DNA binding"/>
    <property type="evidence" value="ECO:0007669"/>
    <property type="project" value="UniProtKB-UniRule"/>
</dbReference>